<reference evidence="2" key="1">
    <citation type="submission" date="2022-05" db="EMBL/GenBank/DDBJ databases">
        <title>The Musa troglodytarum L. genome provides insights into the mechanism of non-climacteric behaviour and enrichment of carotenoids.</title>
        <authorList>
            <person name="Wang J."/>
        </authorList>
    </citation>
    <scope>NUCLEOTIDE SEQUENCE</scope>
    <source>
        <tissue evidence="2">Leaf</tissue>
    </source>
</reference>
<name>A0A9E7GIH2_9LILI</name>
<organism evidence="2 3">
    <name type="scientific">Musa troglodytarum</name>
    <name type="common">fe'i banana</name>
    <dbReference type="NCBI Taxonomy" id="320322"/>
    <lineage>
        <taxon>Eukaryota</taxon>
        <taxon>Viridiplantae</taxon>
        <taxon>Streptophyta</taxon>
        <taxon>Embryophyta</taxon>
        <taxon>Tracheophyta</taxon>
        <taxon>Spermatophyta</taxon>
        <taxon>Magnoliopsida</taxon>
        <taxon>Liliopsida</taxon>
        <taxon>Zingiberales</taxon>
        <taxon>Musaceae</taxon>
        <taxon>Musa</taxon>
    </lineage>
</organism>
<evidence type="ECO:0000256" key="1">
    <source>
        <dbReference type="SAM" id="Phobius"/>
    </source>
</evidence>
<keyword evidence="3" id="KW-1185">Reference proteome</keyword>
<gene>
    <name evidence="2" type="ORF">MUK42_04496</name>
</gene>
<accession>A0A9E7GIH2</accession>
<feature type="transmembrane region" description="Helical" evidence="1">
    <location>
        <begin position="12"/>
        <end position="32"/>
    </location>
</feature>
<keyword evidence="1" id="KW-0812">Transmembrane</keyword>
<keyword evidence="1" id="KW-0472">Membrane</keyword>
<proteinExistence type="predicted"/>
<evidence type="ECO:0000313" key="2">
    <source>
        <dbReference type="EMBL" id="URE16081.1"/>
    </source>
</evidence>
<protein>
    <submittedName>
        <fullName evidence="2">Peptide-N4-(N-acetyl-beta-glucosaminyl)asparagine amidase A</fullName>
    </submittedName>
</protein>
<dbReference type="AlphaFoldDB" id="A0A9E7GIH2"/>
<sequence>MHPGLYELSFLFLHLYVAAFIGTIGASSPSLFDGNLELPIGSIPTVSQEHLETTLPRALPTQTPHCSLAVLQDFADIVGVTPASANYTHPSDYPFPWMHVVLEPSIAAIEL</sequence>
<keyword evidence="1" id="KW-1133">Transmembrane helix</keyword>
<evidence type="ECO:0000313" key="3">
    <source>
        <dbReference type="Proteomes" id="UP001055439"/>
    </source>
</evidence>
<dbReference type="EMBL" id="CP097509">
    <property type="protein sequence ID" value="URE16081.1"/>
    <property type="molecule type" value="Genomic_DNA"/>
</dbReference>
<dbReference type="Proteomes" id="UP001055439">
    <property type="component" value="Chromosome 7"/>
</dbReference>